<organism evidence="4 5">
    <name type="scientific">Enterovirga rhinocerotis</name>
    <dbReference type="NCBI Taxonomy" id="1339210"/>
    <lineage>
        <taxon>Bacteria</taxon>
        <taxon>Pseudomonadati</taxon>
        <taxon>Pseudomonadota</taxon>
        <taxon>Alphaproteobacteria</taxon>
        <taxon>Hyphomicrobiales</taxon>
        <taxon>Methylobacteriaceae</taxon>
        <taxon>Enterovirga</taxon>
    </lineage>
</organism>
<dbReference type="InterPro" id="IPR029787">
    <property type="entry name" value="Nucleotide_cyclase"/>
</dbReference>
<keyword evidence="1" id="KW-1133">Transmembrane helix</keyword>
<dbReference type="InterPro" id="IPR050706">
    <property type="entry name" value="Cyclic-di-GMP_PDE-like"/>
</dbReference>
<evidence type="ECO:0000313" key="5">
    <source>
        <dbReference type="Proteomes" id="UP000295122"/>
    </source>
</evidence>
<dbReference type="NCBIfam" id="TIGR00254">
    <property type="entry name" value="GGDEF"/>
    <property type="match status" value="1"/>
</dbReference>
<dbReference type="PANTHER" id="PTHR33121">
    <property type="entry name" value="CYCLIC DI-GMP PHOSPHODIESTERASE PDEF"/>
    <property type="match status" value="1"/>
</dbReference>
<name>A0A4R7BRD8_9HYPH</name>
<dbReference type="CDD" id="cd01948">
    <property type="entry name" value="EAL"/>
    <property type="match status" value="1"/>
</dbReference>
<dbReference type="RefSeq" id="WP_245513330.1">
    <property type="nucleotide sequence ID" value="NZ_SNZR01000015.1"/>
</dbReference>
<evidence type="ECO:0000313" key="4">
    <source>
        <dbReference type="EMBL" id="TDR88244.1"/>
    </source>
</evidence>
<dbReference type="InterPro" id="IPR001633">
    <property type="entry name" value="EAL_dom"/>
</dbReference>
<dbReference type="SMART" id="SM00267">
    <property type="entry name" value="GGDEF"/>
    <property type="match status" value="1"/>
</dbReference>
<evidence type="ECO:0000256" key="1">
    <source>
        <dbReference type="SAM" id="Phobius"/>
    </source>
</evidence>
<reference evidence="4 5" key="1">
    <citation type="submission" date="2019-03" db="EMBL/GenBank/DDBJ databases">
        <title>Genomic Encyclopedia of Type Strains, Phase IV (KMG-IV): sequencing the most valuable type-strain genomes for metagenomic binning, comparative biology and taxonomic classification.</title>
        <authorList>
            <person name="Goeker M."/>
        </authorList>
    </citation>
    <scope>NUCLEOTIDE SEQUENCE [LARGE SCALE GENOMIC DNA]</scope>
    <source>
        <strain evidence="4 5">DSM 25903</strain>
    </source>
</reference>
<dbReference type="SUPFAM" id="SSF55073">
    <property type="entry name" value="Nucleotide cyclase"/>
    <property type="match status" value="1"/>
</dbReference>
<feature type="domain" description="EAL" evidence="2">
    <location>
        <begin position="403"/>
        <end position="656"/>
    </location>
</feature>
<comment type="caution">
    <text evidence="4">The sequence shown here is derived from an EMBL/GenBank/DDBJ whole genome shotgun (WGS) entry which is preliminary data.</text>
</comment>
<accession>A0A4R7BRD8</accession>
<dbReference type="Gene3D" id="3.30.70.270">
    <property type="match status" value="1"/>
</dbReference>
<evidence type="ECO:0000259" key="3">
    <source>
        <dbReference type="PROSITE" id="PS50887"/>
    </source>
</evidence>
<evidence type="ECO:0000259" key="2">
    <source>
        <dbReference type="PROSITE" id="PS50883"/>
    </source>
</evidence>
<dbReference type="InterPro" id="IPR035919">
    <property type="entry name" value="EAL_sf"/>
</dbReference>
<protein>
    <submittedName>
        <fullName evidence="4">Diguanylate cyclase (GGDEF)-like protein</fullName>
    </submittedName>
</protein>
<dbReference type="PROSITE" id="PS50883">
    <property type="entry name" value="EAL"/>
    <property type="match status" value="1"/>
</dbReference>
<dbReference type="Pfam" id="PF00563">
    <property type="entry name" value="EAL"/>
    <property type="match status" value="1"/>
</dbReference>
<dbReference type="EMBL" id="SNZR01000015">
    <property type="protein sequence ID" value="TDR88244.1"/>
    <property type="molecule type" value="Genomic_DNA"/>
</dbReference>
<feature type="transmembrane region" description="Helical" evidence="1">
    <location>
        <begin position="133"/>
        <end position="166"/>
    </location>
</feature>
<dbReference type="PROSITE" id="PS50887">
    <property type="entry name" value="GGDEF"/>
    <property type="match status" value="1"/>
</dbReference>
<feature type="domain" description="GGDEF" evidence="3">
    <location>
        <begin position="264"/>
        <end position="394"/>
    </location>
</feature>
<dbReference type="Gene3D" id="3.20.20.450">
    <property type="entry name" value="EAL domain"/>
    <property type="match status" value="1"/>
</dbReference>
<dbReference type="GO" id="GO:0071111">
    <property type="term" value="F:cyclic-guanylate-specific phosphodiesterase activity"/>
    <property type="evidence" value="ECO:0007669"/>
    <property type="project" value="InterPro"/>
</dbReference>
<feature type="transmembrane region" description="Helical" evidence="1">
    <location>
        <begin position="35"/>
        <end position="55"/>
    </location>
</feature>
<dbReference type="AlphaFoldDB" id="A0A4R7BRD8"/>
<dbReference type="SMART" id="SM00052">
    <property type="entry name" value="EAL"/>
    <property type="match status" value="1"/>
</dbReference>
<dbReference type="Pfam" id="PF00990">
    <property type="entry name" value="GGDEF"/>
    <property type="match status" value="1"/>
</dbReference>
<dbReference type="PANTHER" id="PTHR33121:SF79">
    <property type="entry name" value="CYCLIC DI-GMP PHOSPHODIESTERASE PDED-RELATED"/>
    <property type="match status" value="1"/>
</dbReference>
<feature type="transmembrane region" description="Helical" evidence="1">
    <location>
        <begin position="100"/>
        <end position="121"/>
    </location>
</feature>
<keyword evidence="5" id="KW-1185">Reference proteome</keyword>
<proteinExistence type="predicted"/>
<keyword evidence="1" id="KW-0472">Membrane</keyword>
<keyword evidence="1" id="KW-0812">Transmembrane</keyword>
<dbReference type="SUPFAM" id="SSF141868">
    <property type="entry name" value="EAL domain-like"/>
    <property type="match status" value="1"/>
</dbReference>
<dbReference type="InterPro" id="IPR043128">
    <property type="entry name" value="Rev_trsase/Diguanyl_cyclase"/>
</dbReference>
<gene>
    <name evidence="4" type="ORF">EV668_4116</name>
</gene>
<feature type="transmembrane region" description="Helical" evidence="1">
    <location>
        <begin position="61"/>
        <end position="79"/>
    </location>
</feature>
<sequence>MTSQDRASDMTASAASGPSLDALIREDQFASIRGSLSIAIPVNQALCLATLVIAMNEGRGGAGAIWFAAASAINVLRFAQSQWALDRFGWLRRTSVERHFRAATLLAALSGLVWACTPALPADVMSPAGVFNLVVGAGITGGSAALVVAYAPVSTAFVTPVLLVNAAFLMAGQTFERVMLGMTILLYLGALVRSSFRSQAAFCETSRLKHEARAMARSLREAHAKSSEIAEEMSHRALHDSLTGLKNRAGFILDLEQRCATRSPDLCLLLLNLDGFKSINDAFGHKMGDQVLVEVSRRIAATMPKGQSLARLSGDEFAIAYDAHDAELLPGDYAQQLIAAIGAPIDLFDGGHVGVSIGIYQGATGDTADMLLFADEALNAAKSTGRNRYCTFDKALGNRLKMRRDSERDLLPALKNRALEIWYQPIFKCGGRQLGSIEALVRWNHPRHGWIAPPDIVVAATLAGQSERFFCFVVEESCAMIARLRALGMEDVTVAMNVSPREMAQLPVDRLILERLELAGLPPTSLEIEVTEETAVDLRAVAGKLAALSDAGVRIAIDDFGAGYSSLATLRHLRADRLKVDRSLVTGLATSPEDRLLLQAIVSLGQALNIELVAEGVESADDVLALQTLGFDAMQGFHLGRPGPADRIIEQFGPQSGGAG</sequence>
<dbReference type="Proteomes" id="UP000295122">
    <property type="component" value="Unassembled WGS sequence"/>
</dbReference>
<dbReference type="InterPro" id="IPR000160">
    <property type="entry name" value="GGDEF_dom"/>
</dbReference>
<dbReference type="CDD" id="cd01949">
    <property type="entry name" value="GGDEF"/>
    <property type="match status" value="1"/>
</dbReference>